<name>A0A7S1S2J3_ALECA</name>
<organism evidence="2">
    <name type="scientific">Alexandrium catenella</name>
    <name type="common">Red tide dinoflagellate</name>
    <name type="synonym">Gonyaulax catenella</name>
    <dbReference type="NCBI Taxonomy" id="2925"/>
    <lineage>
        <taxon>Eukaryota</taxon>
        <taxon>Sar</taxon>
        <taxon>Alveolata</taxon>
        <taxon>Dinophyceae</taxon>
        <taxon>Gonyaulacales</taxon>
        <taxon>Pyrocystaceae</taxon>
        <taxon>Alexandrium</taxon>
    </lineage>
</organism>
<evidence type="ECO:0000313" key="2">
    <source>
        <dbReference type="EMBL" id="CAD9182873.1"/>
    </source>
</evidence>
<feature type="compositionally biased region" description="Basic and acidic residues" evidence="1">
    <location>
        <begin position="75"/>
        <end position="86"/>
    </location>
</feature>
<sequence>MKVQPLLADIRQLLDPDRLQSTSTRSLLEGDLLEQITGSSIWQRLDVLAKAARSRPHPQKELLVHVRKGKPTVRATERGGRYKPGEEATSTGQNAEERLA</sequence>
<protein>
    <submittedName>
        <fullName evidence="2">Uncharacterized protein</fullName>
    </submittedName>
</protein>
<feature type="region of interest" description="Disordered" evidence="1">
    <location>
        <begin position="67"/>
        <end position="100"/>
    </location>
</feature>
<accession>A0A7S1S2J3</accession>
<gene>
    <name evidence="2" type="ORF">ACAT0790_LOCUS59645</name>
</gene>
<evidence type="ECO:0000256" key="1">
    <source>
        <dbReference type="SAM" id="MobiDB-lite"/>
    </source>
</evidence>
<proteinExistence type="predicted"/>
<reference evidence="2" key="1">
    <citation type="submission" date="2021-01" db="EMBL/GenBank/DDBJ databases">
        <authorList>
            <person name="Corre E."/>
            <person name="Pelletier E."/>
            <person name="Niang G."/>
            <person name="Scheremetjew M."/>
            <person name="Finn R."/>
            <person name="Kale V."/>
            <person name="Holt S."/>
            <person name="Cochrane G."/>
            <person name="Meng A."/>
            <person name="Brown T."/>
            <person name="Cohen L."/>
        </authorList>
    </citation>
    <scope>NUCLEOTIDE SEQUENCE</scope>
    <source>
        <strain evidence="2">OF101</strain>
    </source>
</reference>
<dbReference type="AlphaFoldDB" id="A0A7S1S2J3"/>
<dbReference type="EMBL" id="HBGE01100236">
    <property type="protein sequence ID" value="CAD9182873.1"/>
    <property type="molecule type" value="Transcribed_RNA"/>
</dbReference>